<comment type="caution">
    <text evidence="1">The sequence shown here is derived from an EMBL/GenBank/DDBJ whole genome shotgun (WGS) entry which is preliminary data.</text>
</comment>
<dbReference type="AlphaFoldDB" id="A0A016TAD9"/>
<evidence type="ECO:0008006" key="3">
    <source>
        <dbReference type="Google" id="ProtNLM"/>
    </source>
</evidence>
<sequence>MFLKYHTILVYIVTLRLSKYDGNQNKVAVLLNCHYDSWPTSMFVSLSSWMNLLIFSFLKESVWPDGWHNRIYFRLRPNIYSKWLLVAYRVRRGLRNYAGITPESRCASSFGIPVRRHVSGAGCNWGSGL</sequence>
<name>A0A016TAD9_9BILA</name>
<evidence type="ECO:0000313" key="1">
    <source>
        <dbReference type="EMBL" id="EYB99662.1"/>
    </source>
</evidence>
<gene>
    <name evidence="1" type="primary">Acey_s0121.g990</name>
    <name evidence="1" type="ORF">Y032_0121g990</name>
</gene>
<reference evidence="2" key="1">
    <citation type="journal article" date="2015" name="Nat. Genet.">
        <title>The genome and transcriptome of the zoonotic hookworm Ancylostoma ceylanicum identify infection-specific gene families.</title>
        <authorList>
            <person name="Schwarz E.M."/>
            <person name="Hu Y."/>
            <person name="Antoshechkin I."/>
            <person name="Miller M.M."/>
            <person name="Sternberg P.W."/>
            <person name="Aroian R.V."/>
        </authorList>
    </citation>
    <scope>NUCLEOTIDE SEQUENCE</scope>
    <source>
        <strain evidence="2">HY135</strain>
    </source>
</reference>
<dbReference type="EMBL" id="JARK01001457">
    <property type="protein sequence ID" value="EYB99662.1"/>
    <property type="molecule type" value="Genomic_DNA"/>
</dbReference>
<dbReference type="Proteomes" id="UP000024635">
    <property type="component" value="Unassembled WGS sequence"/>
</dbReference>
<protein>
    <recommendedName>
        <fullName evidence="3">Peptidase M28 domain-containing protein</fullName>
    </recommendedName>
</protein>
<evidence type="ECO:0000313" key="2">
    <source>
        <dbReference type="Proteomes" id="UP000024635"/>
    </source>
</evidence>
<keyword evidence="2" id="KW-1185">Reference proteome</keyword>
<accession>A0A016TAD9</accession>
<organism evidence="1 2">
    <name type="scientific">Ancylostoma ceylanicum</name>
    <dbReference type="NCBI Taxonomy" id="53326"/>
    <lineage>
        <taxon>Eukaryota</taxon>
        <taxon>Metazoa</taxon>
        <taxon>Ecdysozoa</taxon>
        <taxon>Nematoda</taxon>
        <taxon>Chromadorea</taxon>
        <taxon>Rhabditida</taxon>
        <taxon>Rhabditina</taxon>
        <taxon>Rhabditomorpha</taxon>
        <taxon>Strongyloidea</taxon>
        <taxon>Ancylostomatidae</taxon>
        <taxon>Ancylostomatinae</taxon>
        <taxon>Ancylostoma</taxon>
    </lineage>
</organism>
<proteinExistence type="predicted"/>